<keyword evidence="2" id="KW-1185">Reference proteome</keyword>
<sequence>MRKVKVIDNKGNNWFVNGKSYEVVRGEIGNGFFIKDEDCDTVFQYQLDGEHALFEDVSDGE</sequence>
<evidence type="ECO:0000313" key="2">
    <source>
        <dbReference type="Proteomes" id="UP000828192"/>
    </source>
</evidence>
<reference evidence="1" key="1">
    <citation type="journal article" date="2021" name="Microbiol. Resour. Announc.">
        <title>Complete Genome Sequence of the Virulent Klebsiella pneumoniae Phage Geezett Infecting Multidrug-Resistant Clinical Strains.</title>
        <authorList>
            <person name="Loh B."/>
            <person name="Zhang L."/>
            <person name="Hua X."/>
            <person name="Yu Y."/>
            <person name="Ma L."/>
            <person name="Wang X."/>
            <person name="Manohar P."/>
            <person name="Nachimuthu R."/>
            <person name="Martins W.M.B.S."/>
            <person name="Toleman M.A."/>
            <person name="Leptihn S."/>
        </authorList>
    </citation>
    <scope>NUCLEOTIDE SEQUENCE</scope>
</reference>
<evidence type="ECO:0000313" key="1">
    <source>
        <dbReference type="EMBL" id="QXV72083.1"/>
    </source>
</evidence>
<dbReference type="Proteomes" id="UP000828192">
    <property type="component" value="Segment"/>
</dbReference>
<organism evidence="1 2">
    <name type="scientific">Klebsiella phage Geezett</name>
    <dbReference type="NCBI Taxonomy" id="2861002"/>
    <lineage>
        <taxon>Viruses</taxon>
        <taxon>Duplodnaviria</taxon>
        <taxon>Heunggongvirae</taxon>
        <taxon>Uroviricota</taxon>
        <taxon>Caudoviricetes</taxon>
        <taxon>Jameshumphriesvirinae</taxon>
        <taxon>Geezettvirus</taxon>
        <taxon>Geezettvirus geezett</taxon>
    </lineage>
</organism>
<proteinExistence type="predicted"/>
<accession>A0AAE7VJS0</accession>
<protein>
    <submittedName>
        <fullName evidence="1">Uncharacterized protein</fullName>
    </submittedName>
</protein>
<dbReference type="EMBL" id="MZ504995">
    <property type="protein sequence ID" value="QXV72083.1"/>
    <property type="molecule type" value="Genomic_DNA"/>
</dbReference>
<gene>
    <name evidence="1" type="ORF">Geezett_011</name>
</gene>
<name>A0AAE7VJS0_9CAUD</name>